<proteinExistence type="predicted"/>
<comment type="caution">
    <text evidence="2">The sequence shown here is derived from an EMBL/GenBank/DDBJ whole genome shotgun (WGS) entry which is preliminary data.</text>
</comment>
<dbReference type="AlphaFoldDB" id="A0AAE1NLZ6"/>
<dbReference type="EMBL" id="JAWZYT010004793">
    <property type="protein sequence ID" value="KAK4292554.1"/>
    <property type="molecule type" value="Genomic_DNA"/>
</dbReference>
<accession>A0AAE1NLZ6</accession>
<protein>
    <submittedName>
        <fullName evidence="2">Uncharacterized protein</fullName>
    </submittedName>
</protein>
<evidence type="ECO:0000313" key="2">
    <source>
        <dbReference type="EMBL" id="KAK4292554.1"/>
    </source>
</evidence>
<feature type="compositionally biased region" description="Polar residues" evidence="1">
    <location>
        <begin position="9"/>
        <end position="19"/>
    </location>
</feature>
<gene>
    <name evidence="2" type="ORF">Pmani_034696</name>
</gene>
<dbReference type="Proteomes" id="UP001292094">
    <property type="component" value="Unassembled WGS sequence"/>
</dbReference>
<name>A0AAE1NLZ6_9EUCA</name>
<organism evidence="2 3">
    <name type="scientific">Petrolisthes manimaculis</name>
    <dbReference type="NCBI Taxonomy" id="1843537"/>
    <lineage>
        <taxon>Eukaryota</taxon>
        <taxon>Metazoa</taxon>
        <taxon>Ecdysozoa</taxon>
        <taxon>Arthropoda</taxon>
        <taxon>Crustacea</taxon>
        <taxon>Multicrustacea</taxon>
        <taxon>Malacostraca</taxon>
        <taxon>Eumalacostraca</taxon>
        <taxon>Eucarida</taxon>
        <taxon>Decapoda</taxon>
        <taxon>Pleocyemata</taxon>
        <taxon>Anomura</taxon>
        <taxon>Galatheoidea</taxon>
        <taxon>Porcellanidae</taxon>
        <taxon>Petrolisthes</taxon>
    </lineage>
</organism>
<sequence length="141" mass="15144">MQKGPPAIPSTTTQGNSDQPSPPVTWREVISGDGGGEAVCSTPYETPDRSHVSSPFPPDTTNATFTTAHTLRACLHFRPFPAYPHAPSLPVSLPCLPSCLHSPLAPSRPSVQPPEKYPRVWPGDHQLGATEQRTSLRLDGD</sequence>
<keyword evidence="3" id="KW-1185">Reference proteome</keyword>
<feature type="region of interest" description="Disordered" evidence="1">
    <location>
        <begin position="102"/>
        <end position="141"/>
    </location>
</feature>
<evidence type="ECO:0000256" key="1">
    <source>
        <dbReference type="SAM" id="MobiDB-lite"/>
    </source>
</evidence>
<feature type="region of interest" description="Disordered" evidence="1">
    <location>
        <begin position="1"/>
        <end position="38"/>
    </location>
</feature>
<reference evidence="2" key="1">
    <citation type="submission" date="2023-11" db="EMBL/GenBank/DDBJ databases">
        <title>Genome assemblies of two species of porcelain crab, Petrolisthes cinctipes and Petrolisthes manimaculis (Anomura: Porcellanidae).</title>
        <authorList>
            <person name="Angst P."/>
        </authorList>
    </citation>
    <scope>NUCLEOTIDE SEQUENCE</scope>
    <source>
        <strain evidence="2">PB745_02</strain>
        <tissue evidence="2">Gill</tissue>
    </source>
</reference>
<evidence type="ECO:0000313" key="3">
    <source>
        <dbReference type="Proteomes" id="UP001292094"/>
    </source>
</evidence>